<dbReference type="Gene3D" id="3.40.50.2300">
    <property type="match status" value="2"/>
</dbReference>
<dbReference type="SUPFAM" id="SSF53822">
    <property type="entry name" value="Periplasmic binding protein-like I"/>
    <property type="match status" value="1"/>
</dbReference>
<evidence type="ECO:0000256" key="1">
    <source>
        <dbReference type="ARBA" id="ARBA00010062"/>
    </source>
</evidence>
<dbReference type="InterPro" id="IPR028082">
    <property type="entry name" value="Peripla_BP_I"/>
</dbReference>
<dbReference type="CDD" id="cd06341">
    <property type="entry name" value="PBP1_ABC_ligand_binding-like"/>
    <property type="match status" value="1"/>
</dbReference>
<sequence length="394" mass="41821">MRSLARRSSALLALTTVAALLLAGCAPGGEEAPDADPIRVGAVSSITGPAPFPDVPGAAQALFDRVNAEGGIDGRPIEFISEDDGADPAKAAQSARRLVDEDEVVALVGGASLVECSANAALYEQRGVVSIMATGIEPACFTSKSIVPVNAGTFNGYETLLYFAKDQLRAERICPVILKSEGLTEPYLELLDAWQETTGVEFAHVDTSINLGDDPTPVILAVKEAGCDAVVINPTEPEGVSFMNAVEQQGILDQADWLMLTNVYTEAAIEALQAQGTVDRVYANSEFLPFTSDDPEVEEWRSVLTDADVQITSLSEGGYVSAQILVDVLRSIDGEITRESVTAALREAGEIEHPLLGMPFVFDDADGHNPNRASMMVQATENGWEPVGDWVALP</sequence>
<feature type="domain" description="Leucine-binding protein" evidence="4">
    <location>
        <begin position="37"/>
        <end position="383"/>
    </location>
</feature>
<proteinExistence type="inferred from homology"/>
<dbReference type="RefSeq" id="WP_208098563.1">
    <property type="nucleotide sequence ID" value="NZ_JAGDYM010000014.1"/>
</dbReference>
<dbReference type="InterPro" id="IPR028081">
    <property type="entry name" value="Leu-bd"/>
</dbReference>
<evidence type="ECO:0000256" key="3">
    <source>
        <dbReference type="SAM" id="SignalP"/>
    </source>
</evidence>
<dbReference type="PANTHER" id="PTHR47235:SF1">
    <property type="entry name" value="BLR6548 PROTEIN"/>
    <property type="match status" value="1"/>
</dbReference>
<name>A0A939MKS9_9MICO</name>
<dbReference type="Proteomes" id="UP000664382">
    <property type="component" value="Unassembled WGS sequence"/>
</dbReference>
<feature type="signal peptide" evidence="3">
    <location>
        <begin position="1"/>
        <end position="28"/>
    </location>
</feature>
<accession>A0A939MKS9</accession>
<keyword evidence="6" id="KW-1185">Reference proteome</keyword>
<dbReference type="EMBL" id="JAGDYM010000014">
    <property type="protein sequence ID" value="MBO1902804.1"/>
    <property type="molecule type" value="Genomic_DNA"/>
</dbReference>
<organism evidence="5 6">
    <name type="scientific">Leucobacter weissii</name>
    <dbReference type="NCBI Taxonomy" id="1983706"/>
    <lineage>
        <taxon>Bacteria</taxon>
        <taxon>Bacillati</taxon>
        <taxon>Actinomycetota</taxon>
        <taxon>Actinomycetes</taxon>
        <taxon>Micrococcales</taxon>
        <taxon>Microbacteriaceae</taxon>
        <taxon>Leucobacter</taxon>
    </lineage>
</organism>
<evidence type="ECO:0000259" key="4">
    <source>
        <dbReference type="Pfam" id="PF13458"/>
    </source>
</evidence>
<evidence type="ECO:0000313" key="6">
    <source>
        <dbReference type="Proteomes" id="UP000664382"/>
    </source>
</evidence>
<evidence type="ECO:0000313" key="5">
    <source>
        <dbReference type="EMBL" id="MBO1902804.1"/>
    </source>
</evidence>
<dbReference type="AlphaFoldDB" id="A0A939MKS9"/>
<dbReference type="PROSITE" id="PS51257">
    <property type="entry name" value="PROKAR_LIPOPROTEIN"/>
    <property type="match status" value="1"/>
</dbReference>
<comment type="caution">
    <text evidence="5">The sequence shown here is derived from an EMBL/GenBank/DDBJ whole genome shotgun (WGS) entry which is preliminary data.</text>
</comment>
<dbReference type="PANTHER" id="PTHR47235">
    <property type="entry name" value="BLR6548 PROTEIN"/>
    <property type="match status" value="1"/>
</dbReference>
<comment type="similarity">
    <text evidence="1">Belongs to the leucine-binding protein family.</text>
</comment>
<dbReference type="Pfam" id="PF13458">
    <property type="entry name" value="Peripla_BP_6"/>
    <property type="match status" value="1"/>
</dbReference>
<keyword evidence="2 3" id="KW-0732">Signal</keyword>
<evidence type="ECO:0000256" key="2">
    <source>
        <dbReference type="ARBA" id="ARBA00022729"/>
    </source>
</evidence>
<gene>
    <name evidence="5" type="ORF">J4H92_12695</name>
</gene>
<protein>
    <submittedName>
        <fullName evidence="5">ABC transporter substrate-binding protein</fullName>
    </submittedName>
</protein>
<reference evidence="5" key="1">
    <citation type="submission" date="2021-03" db="EMBL/GenBank/DDBJ databases">
        <title>Leucobacter chromiisoli sp. nov., isolated from chromium-containing soil of chemical plant.</title>
        <authorList>
            <person name="Xu Z."/>
        </authorList>
    </citation>
    <scope>NUCLEOTIDE SEQUENCE</scope>
    <source>
        <strain evidence="5">S27</strain>
    </source>
</reference>
<feature type="chain" id="PRO_5036990898" evidence="3">
    <location>
        <begin position="29"/>
        <end position="394"/>
    </location>
</feature>